<protein>
    <submittedName>
        <fullName evidence="2">Uncharacterized protein</fullName>
    </submittedName>
</protein>
<dbReference type="Proteomes" id="UP001465755">
    <property type="component" value="Unassembled WGS sequence"/>
</dbReference>
<accession>A0AAW1PGT7</accession>
<proteinExistence type="predicted"/>
<organism evidence="2 3">
    <name type="scientific">Symbiochloris irregularis</name>
    <dbReference type="NCBI Taxonomy" id="706552"/>
    <lineage>
        <taxon>Eukaryota</taxon>
        <taxon>Viridiplantae</taxon>
        <taxon>Chlorophyta</taxon>
        <taxon>core chlorophytes</taxon>
        <taxon>Trebouxiophyceae</taxon>
        <taxon>Trebouxiales</taxon>
        <taxon>Trebouxiaceae</taxon>
        <taxon>Symbiochloris</taxon>
    </lineage>
</organism>
<comment type="caution">
    <text evidence="2">The sequence shown here is derived from an EMBL/GenBank/DDBJ whole genome shotgun (WGS) entry which is preliminary data.</text>
</comment>
<gene>
    <name evidence="2" type="ORF">WJX73_000764</name>
</gene>
<dbReference type="EMBL" id="JALJOQ010000034">
    <property type="protein sequence ID" value="KAK9807074.1"/>
    <property type="molecule type" value="Genomic_DNA"/>
</dbReference>
<feature type="region of interest" description="Disordered" evidence="1">
    <location>
        <begin position="75"/>
        <end position="184"/>
    </location>
</feature>
<feature type="compositionally biased region" description="Low complexity" evidence="1">
    <location>
        <begin position="156"/>
        <end position="168"/>
    </location>
</feature>
<evidence type="ECO:0000256" key="1">
    <source>
        <dbReference type="SAM" id="MobiDB-lite"/>
    </source>
</evidence>
<name>A0AAW1PGT7_9CHLO</name>
<dbReference type="AlphaFoldDB" id="A0AAW1PGT7"/>
<reference evidence="2 3" key="1">
    <citation type="journal article" date="2024" name="Nat. Commun.">
        <title>Phylogenomics reveals the evolutionary origins of lichenization in chlorophyte algae.</title>
        <authorList>
            <person name="Puginier C."/>
            <person name="Libourel C."/>
            <person name="Otte J."/>
            <person name="Skaloud P."/>
            <person name="Haon M."/>
            <person name="Grisel S."/>
            <person name="Petersen M."/>
            <person name="Berrin J.G."/>
            <person name="Delaux P.M."/>
            <person name="Dal Grande F."/>
            <person name="Keller J."/>
        </authorList>
    </citation>
    <scope>NUCLEOTIDE SEQUENCE [LARGE SCALE GENOMIC DNA]</scope>
    <source>
        <strain evidence="2 3">SAG 2036</strain>
    </source>
</reference>
<evidence type="ECO:0000313" key="3">
    <source>
        <dbReference type="Proteomes" id="UP001465755"/>
    </source>
</evidence>
<keyword evidence="3" id="KW-1185">Reference proteome</keyword>
<sequence length="184" mass="19571">MVHFEGSSNARLQRRVSTLEKQLAQHHCVIALLEQRMQRLECSNVCPPGGLAMPVGAGPQALMAAAEACTAPSFAEPEESMSVDSPTAAKENHPPIPQTTPGSKRRAVLGPSPLRRSSQDLEGHTGEGPASVRRKTAQRSLAFGKDTRAQNLQAEHSGAAPSGSSSPRSGHHRTDNHLQAETSF</sequence>
<evidence type="ECO:0000313" key="2">
    <source>
        <dbReference type="EMBL" id="KAK9807074.1"/>
    </source>
</evidence>